<reference evidence="4" key="1">
    <citation type="submission" date="2015-07" db="EMBL/GenBank/DDBJ databases">
        <title>Genome sequencing of Sunxiuqinia dokdonensis strain SK.</title>
        <authorList>
            <person name="Ahn S."/>
            <person name="Kim B.-C."/>
        </authorList>
    </citation>
    <scope>NUCLEOTIDE SEQUENCE [LARGE SCALE GENOMIC DNA]</scope>
    <source>
        <strain evidence="4">SK</strain>
    </source>
</reference>
<evidence type="ECO:0000259" key="1">
    <source>
        <dbReference type="Pfam" id="PF16324"/>
    </source>
</evidence>
<dbReference type="Pfam" id="PF16410">
    <property type="entry name" value="DUF5018"/>
    <property type="match status" value="1"/>
</dbReference>
<dbReference type="EMBL" id="LGIA01000143">
    <property type="protein sequence ID" value="KOH45386.1"/>
    <property type="molecule type" value="Genomic_DNA"/>
</dbReference>
<dbReference type="RefSeq" id="WP_157624689.1">
    <property type="nucleotide sequence ID" value="NZ_LGIA01000143.1"/>
</dbReference>
<name>A0A0L8VAA3_9BACT</name>
<evidence type="ECO:0000313" key="3">
    <source>
        <dbReference type="EMBL" id="KOH45386.1"/>
    </source>
</evidence>
<dbReference type="OrthoDB" id="696008at2"/>
<evidence type="ECO:0000259" key="2">
    <source>
        <dbReference type="Pfam" id="PF16410"/>
    </source>
</evidence>
<comment type="caution">
    <text evidence="3">The sequence shown here is derived from an EMBL/GenBank/DDBJ whole genome shotgun (WGS) entry which is preliminary data.</text>
</comment>
<proteinExistence type="predicted"/>
<evidence type="ECO:0000313" key="4">
    <source>
        <dbReference type="Proteomes" id="UP000036958"/>
    </source>
</evidence>
<sequence>MIKRNDKMKNSIKNISRWIPVLFFGIVVTLFTSCENDVKFNDLVPDYTYSIMRSFEANGQAATIDQTNGVVHLTLPAGANISSVMVDMTLPDGATVDPASGSTLDFSSGPVIFKVTNNGVTREYTVTIAAYGDPMIMTFAIGDNDGVIDQANGTIEVTVGSQENIKALTPQYTIPESTTSTPQSGVAQDFTNPVKYTVLSNDGFTGKSYVVTITQLPQAIITSFKTGEDICSVTGIIDDEASAINLDFPAGADLSAITPIIETTEGSTLSPESGVAQDFSSGAIDYTVTNLEGLTKTYSVVARTITSSKKIAFISGADCIESISEPDTKAAALWLKANYAEDFVYLKAGTLTSEDLASTELVVLYWDNVGTQEMPDGGITADKVAIVTDYYKAGGNLMVEGFAINLLDEIGRINMDGTVFTNEGGNTNPVGGENLDAWGLRASYSTPSPSESANHPILAGLSQGGTDYYPMNNAHYKEDRNFGIDFGWPEYNGLFTEAQCSEDRALEFEAATNSVLIRWYEWLDARGCGIGLAEFKPQGEYQGTMILNTGGWLEWSMTDNNGAVNDFQNNIYVLHANVIDYLLN</sequence>
<feature type="domain" description="DUF5018" evidence="2">
    <location>
        <begin position="85"/>
        <end position="219"/>
    </location>
</feature>
<dbReference type="PROSITE" id="PS51257">
    <property type="entry name" value="PROKAR_LIPOPROTEIN"/>
    <property type="match status" value="1"/>
</dbReference>
<keyword evidence="4" id="KW-1185">Reference proteome</keyword>
<dbReference type="PATRIC" id="fig|1409788.3.peg.1867"/>
<organism evidence="3 4">
    <name type="scientific">Sunxiuqinia dokdonensis</name>
    <dbReference type="NCBI Taxonomy" id="1409788"/>
    <lineage>
        <taxon>Bacteria</taxon>
        <taxon>Pseudomonadati</taxon>
        <taxon>Bacteroidota</taxon>
        <taxon>Bacteroidia</taxon>
        <taxon>Marinilabiliales</taxon>
        <taxon>Prolixibacteraceae</taxon>
        <taxon>Sunxiuqinia</taxon>
    </lineage>
</organism>
<dbReference type="STRING" id="1409788.NC99_18000"/>
<feature type="domain" description="DUF4960" evidence="1">
    <location>
        <begin position="313"/>
        <end position="582"/>
    </location>
</feature>
<dbReference type="Pfam" id="PF16324">
    <property type="entry name" value="DUF4960"/>
    <property type="match status" value="1"/>
</dbReference>
<dbReference type="Proteomes" id="UP000036958">
    <property type="component" value="Unassembled WGS sequence"/>
</dbReference>
<dbReference type="InterPro" id="IPR032186">
    <property type="entry name" value="DUF5018"/>
</dbReference>
<dbReference type="AlphaFoldDB" id="A0A0L8VAA3"/>
<accession>A0A0L8VAA3</accession>
<dbReference type="InterPro" id="IPR032526">
    <property type="entry name" value="DUF4960"/>
</dbReference>
<gene>
    <name evidence="3" type="ORF">NC99_18000</name>
</gene>
<dbReference type="Gene3D" id="2.60.40.2340">
    <property type="match status" value="3"/>
</dbReference>
<protein>
    <submittedName>
        <fullName evidence="3">Uncharacterized protein</fullName>
    </submittedName>
</protein>